<dbReference type="Gene3D" id="2.40.70.10">
    <property type="entry name" value="Acid Proteases"/>
    <property type="match status" value="1"/>
</dbReference>
<evidence type="ECO:0000313" key="2">
    <source>
        <dbReference type="Proteomes" id="UP000474175"/>
    </source>
</evidence>
<name>A0A6L9LAK5_9BACT</name>
<dbReference type="InterPro" id="IPR021109">
    <property type="entry name" value="Peptidase_aspartic_dom_sf"/>
</dbReference>
<comment type="caution">
    <text evidence="1">The sequence shown here is derived from an EMBL/GenBank/DDBJ whole genome shotgun (WGS) entry which is preliminary data.</text>
</comment>
<dbReference type="Proteomes" id="UP000474175">
    <property type="component" value="Unassembled WGS sequence"/>
</dbReference>
<sequence>MLLIGISFNPVPVFSRLHFVFFLLVGYTVSGQSIQQPTPLTIRDNLMYIPVRIDGRGPYNFLLNAEVMGTARIDRRVAKDLGLKILGFQQNTSGNQVKREFLVGVNQLSTTNVSHSALQLMVGEYNAVVKPQLTDGLIGQNFFDGYLIIIDGPNHQWTVTKDTLSRRAKGVLAYSRPFAVRGTIGARVMEFNLDVSSNQAFLFPTSSLTGLRFTDTSDQPVMTIGNTSFVLQEAILQDEIVLGGLRLSNQKIYYSDKIHQISIGTAFLKDHVVRFDQRNKLIRID</sequence>
<organism evidence="1 2">
    <name type="scientific">Spirosoma terrae</name>
    <dbReference type="NCBI Taxonomy" id="1968276"/>
    <lineage>
        <taxon>Bacteria</taxon>
        <taxon>Pseudomonadati</taxon>
        <taxon>Bacteroidota</taxon>
        <taxon>Cytophagia</taxon>
        <taxon>Cytophagales</taxon>
        <taxon>Cytophagaceae</taxon>
        <taxon>Spirosoma</taxon>
    </lineage>
</organism>
<dbReference type="EMBL" id="JAAFZH010000007">
    <property type="protein sequence ID" value="NDU96527.1"/>
    <property type="molecule type" value="Genomic_DNA"/>
</dbReference>
<gene>
    <name evidence="1" type="ORF">GK108_16720</name>
</gene>
<proteinExistence type="predicted"/>
<protein>
    <recommendedName>
        <fullName evidence="3">Clan AA aspartic protease</fullName>
    </recommendedName>
</protein>
<evidence type="ECO:0008006" key="3">
    <source>
        <dbReference type="Google" id="ProtNLM"/>
    </source>
</evidence>
<reference evidence="1 2" key="1">
    <citation type="submission" date="2020-02" db="EMBL/GenBank/DDBJ databases">
        <title>Draft genome sequence of two Spirosoma agri KCTC 52727 and Spirosoma terrae KCTC 52035.</title>
        <authorList>
            <person name="Rojas J."/>
            <person name="Ambika Manirajan B."/>
            <person name="Suarez C."/>
            <person name="Ratering S."/>
            <person name="Schnell S."/>
        </authorList>
    </citation>
    <scope>NUCLEOTIDE SEQUENCE [LARGE SCALE GENOMIC DNA]</scope>
    <source>
        <strain evidence="1 2">KCTC 52035</strain>
    </source>
</reference>
<evidence type="ECO:0000313" key="1">
    <source>
        <dbReference type="EMBL" id="NDU96527.1"/>
    </source>
</evidence>
<accession>A0A6L9LAK5</accession>
<dbReference type="AlphaFoldDB" id="A0A6L9LAK5"/>
<keyword evidence="2" id="KW-1185">Reference proteome</keyword>